<feature type="region of interest" description="Disordered" evidence="1">
    <location>
        <begin position="345"/>
        <end position="435"/>
    </location>
</feature>
<dbReference type="EMBL" id="DAKRPA010000084">
    <property type="protein sequence ID" value="DAZ99392.1"/>
    <property type="molecule type" value="Genomic_DNA"/>
</dbReference>
<dbReference type="Pfam" id="PF10274">
    <property type="entry name" value="ParcG"/>
    <property type="match status" value="1"/>
</dbReference>
<dbReference type="AlphaFoldDB" id="A0AAV2YXI4"/>
<accession>A0AAV2YXI4</accession>
<dbReference type="Gene3D" id="1.20.1280.50">
    <property type="match status" value="1"/>
</dbReference>
<reference evidence="3" key="1">
    <citation type="submission" date="2022-11" db="EMBL/GenBank/DDBJ databases">
        <authorList>
            <person name="Morgan W.R."/>
            <person name="Tartar A."/>
        </authorList>
    </citation>
    <scope>NUCLEOTIDE SEQUENCE</scope>
    <source>
        <strain evidence="3">ARSEF 373</strain>
    </source>
</reference>
<organism evidence="3 4">
    <name type="scientific">Lagenidium giganteum</name>
    <dbReference type="NCBI Taxonomy" id="4803"/>
    <lineage>
        <taxon>Eukaryota</taxon>
        <taxon>Sar</taxon>
        <taxon>Stramenopiles</taxon>
        <taxon>Oomycota</taxon>
        <taxon>Peronosporomycetes</taxon>
        <taxon>Pythiales</taxon>
        <taxon>Pythiaceae</taxon>
    </lineage>
</organism>
<gene>
    <name evidence="3" type="ORF">N0F65_005294</name>
</gene>
<evidence type="ECO:0000256" key="1">
    <source>
        <dbReference type="SAM" id="MobiDB-lite"/>
    </source>
</evidence>
<evidence type="ECO:0000313" key="3">
    <source>
        <dbReference type="EMBL" id="DAZ99392.1"/>
    </source>
</evidence>
<protein>
    <recommendedName>
        <fullName evidence="2">F-box protein Hrt3/FBXO9 C-terminal domain-containing protein</fullName>
    </recommendedName>
</protein>
<keyword evidence="4" id="KW-1185">Reference proteome</keyword>
<comment type="caution">
    <text evidence="3">The sequence shown here is derived from an EMBL/GenBank/DDBJ whole genome shotgun (WGS) entry which is preliminary data.</text>
</comment>
<dbReference type="PANTHER" id="PTHR21207:SF1">
    <property type="entry name" value="PACRG-LIKE PROTEIN"/>
    <property type="match status" value="1"/>
</dbReference>
<feature type="compositionally biased region" description="Low complexity" evidence="1">
    <location>
        <begin position="414"/>
        <end position="428"/>
    </location>
</feature>
<sequence>MVTRGRKQAARPAQQSNDAVQPIHRRTRDADEEALQAALLESVQPDFLAEIIESEAQQVQVRRPAASSNPQAAAAAATSLPASSVPTDPVEDLGTYVTHGMKLSETVDGDEAEDEEEEEEEANSEHVLLNYAEVLLMDILKYLDEDSVGHCICTCKRLMHVARSEVVFETLCRRIFPVQNPRAAAAANRFSLRKFSTWYEMFIERPRVRYNGFYWLKVSYYKKPELNMWTDLPPGSILQCIYYRYFSFQRDGSVLYAMLFKPPHEASAILSRAKKDVYRGSYRVDRNEVFVSVPTNHSVIEFRFQIPTLKGRTNNAKLTLHEHYSFSEPDRTGWIDKAAKETKVMAPIVSSRPAATKSDNNAPTREKSNNSLVKKDDPAKVPKPSSASRATASSTAKHSAGPESTQPLRKAIKTPPSAATSADSAPPAQRAVKLHPPPSAALHKHKQAAMWTTGKKKHKTNFGAAYDAGSIPCRINHGSIKNQLQWTKEPQSVDFNPLLITCVEGFQETEHPFVFLARTAFRELIQLEDARERTLPILGQLINPLRAALMAKEDDIFLMALEGTRLLSNVVEDELNVYLAKIMQQIHRKLLTKQFRTQVEETLSVLERNGGKEALAIIRSKIPTYTSVNM</sequence>
<feature type="compositionally biased region" description="Basic and acidic residues" evidence="1">
    <location>
        <begin position="364"/>
        <end position="380"/>
    </location>
</feature>
<dbReference type="Proteomes" id="UP001146120">
    <property type="component" value="Unassembled WGS sequence"/>
</dbReference>
<dbReference type="InterPro" id="IPR045464">
    <property type="entry name" value="Hrt3/FBXO9_C"/>
</dbReference>
<feature type="domain" description="F-box protein Hrt3/FBXO9 C-terminal" evidence="2">
    <location>
        <begin position="196"/>
        <end position="306"/>
    </location>
</feature>
<dbReference type="SUPFAM" id="SSF81383">
    <property type="entry name" value="F-box domain"/>
    <property type="match status" value="1"/>
</dbReference>
<feature type="region of interest" description="Disordered" evidence="1">
    <location>
        <begin position="1"/>
        <end position="31"/>
    </location>
</feature>
<feature type="compositionally biased region" description="Low complexity" evidence="1">
    <location>
        <begin position="382"/>
        <end position="399"/>
    </location>
</feature>
<dbReference type="Pfam" id="PF19270">
    <property type="entry name" value="FBO_C"/>
    <property type="match status" value="1"/>
</dbReference>
<proteinExistence type="predicted"/>
<dbReference type="InterPro" id="IPR019399">
    <property type="entry name" value="Parkin_co-regulated_protein"/>
</dbReference>
<dbReference type="PANTHER" id="PTHR21207">
    <property type="entry name" value="PARKIN COREGULATED GENE PROTEIN PARK2 COREGULATED"/>
    <property type="match status" value="1"/>
</dbReference>
<evidence type="ECO:0000313" key="4">
    <source>
        <dbReference type="Proteomes" id="UP001146120"/>
    </source>
</evidence>
<name>A0AAV2YXI4_9STRA</name>
<reference evidence="3" key="2">
    <citation type="journal article" date="2023" name="Microbiol Resour">
        <title>Decontamination and Annotation of the Draft Genome Sequence of the Oomycete Lagenidium giganteum ARSEF 373.</title>
        <authorList>
            <person name="Morgan W.R."/>
            <person name="Tartar A."/>
        </authorList>
    </citation>
    <scope>NUCLEOTIDE SEQUENCE</scope>
    <source>
        <strain evidence="3">ARSEF 373</strain>
    </source>
</reference>
<dbReference type="InterPro" id="IPR036047">
    <property type="entry name" value="F-box-like_dom_sf"/>
</dbReference>
<evidence type="ECO:0000259" key="2">
    <source>
        <dbReference type="Pfam" id="PF19270"/>
    </source>
</evidence>